<dbReference type="EMBL" id="VGIR01000001">
    <property type="protein sequence ID" value="MBM3330230.1"/>
    <property type="molecule type" value="Genomic_DNA"/>
</dbReference>
<dbReference type="AlphaFoldDB" id="A0A937XAU0"/>
<dbReference type="Proteomes" id="UP000779900">
    <property type="component" value="Unassembled WGS sequence"/>
</dbReference>
<reference evidence="2" key="1">
    <citation type="submission" date="2019-03" db="EMBL/GenBank/DDBJ databases">
        <title>Lake Tanganyika Metagenome-Assembled Genomes (MAGs).</title>
        <authorList>
            <person name="Tran P."/>
        </authorList>
    </citation>
    <scope>NUCLEOTIDE SEQUENCE</scope>
    <source>
        <strain evidence="2">K_DeepCast_150m_m2_040</strain>
    </source>
</reference>
<protein>
    <submittedName>
        <fullName evidence="2">Uncharacterized protein</fullName>
    </submittedName>
</protein>
<name>A0A937XAU0_UNCW3</name>
<organism evidence="2 3">
    <name type="scientific">candidate division WOR-3 bacterium</name>
    <dbReference type="NCBI Taxonomy" id="2052148"/>
    <lineage>
        <taxon>Bacteria</taxon>
        <taxon>Bacteria division WOR-3</taxon>
    </lineage>
</organism>
<feature type="compositionally biased region" description="Low complexity" evidence="1">
    <location>
        <begin position="11"/>
        <end position="22"/>
    </location>
</feature>
<evidence type="ECO:0000256" key="1">
    <source>
        <dbReference type="SAM" id="MobiDB-lite"/>
    </source>
</evidence>
<feature type="region of interest" description="Disordered" evidence="1">
    <location>
        <begin position="1"/>
        <end position="26"/>
    </location>
</feature>
<comment type="caution">
    <text evidence="2">The sequence shown here is derived from an EMBL/GenBank/DDBJ whole genome shotgun (WGS) entry which is preliminary data.</text>
</comment>
<proteinExistence type="predicted"/>
<accession>A0A937XAU0</accession>
<sequence>MPHHEWSRDNSSSQLSAGQLQSTESQVWSPHRIGPRFAWLDHGHILIVDGRLSERRFEVVTDIQADNAVVRLREDGNFAGMISVERSPSSKGVTLANSAVGLRYRRGGLAAIMTWCAFRELLAMQESATFRIRMARSVNPHANDTEINSIGVGVIAARLGFRPALATEGLIEKDNIVAVMPLPGGRGNPPSVRISLRSYPFILNAFALSEDTMRPLLDVGHYQQAVRDVHQIRTWLRQGLLLIGEDYSLGQSGIERFVNALATDEDEAAEFRSKILPL</sequence>
<evidence type="ECO:0000313" key="2">
    <source>
        <dbReference type="EMBL" id="MBM3330230.1"/>
    </source>
</evidence>
<gene>
    <name evidence="2" type="ORF">FJY68_00080</name>
</gene>
<evidence type="ECO:0000313" key="3">
    <source>
        <dbReference type="Proteomes" id="UP000779900"/>
    </source>
</evidence>